<feature type="chain" id="PRO_5036210143" evidence="1">
    <location>
        <begin position="24"/>
        <end position="137"/>
    </location>
</feature>
<dbReference type="Proteomes" id="UP000678499">
    <property type="component" value="Unassembled WGS sequence"/>
</dbReference>
<gene>
    <name evidence="2" type="ORF">NMOB1V02_LOCUS6592</name>
</gene>
<protein>
    <submittedName>
        <fullName evidence="2">Uncharacterized protein</fullName>
    </submittedName>
</protein>
<keyword evidence="3" id="KW-1185">Reference proteome</keyword>
<proteinExistence type="predicted"/>
<name>A0A7R9BP10_9CRUS</name>
<organism evidence="2">
    <name type="scientific">Notodromas monacha</name>
    <dbReference type="NCBI Taxonomy" id="399045"/>
    <lineage>
        <taxon>Eukaryota</taxon>
        <taxon>Metazoa</taxon>
        <taxon>Ecdysozoa</taxon>
        <taxon>Arthropoda</taxon>
        <taxon>Crustacea</taxon>
        <taxon>Oligostraca</taxon>
        <taxon>Ostracoda</taxon>
        <taxon>Podocopa</taxon>
        <taxon>Podocopida</taxon>
        <taxon>Cypridocopina</taxon>
        <taxon>Cypridoidea</taxon>
        <taxon>Cyprididae</taxon>
        <taxon>Notodromas</taxon>
    </lineage>
</organism>
<evidence type="ECO:0000313" key="3">
    <source>
        <dbReference type="Proteomes" id="UP000678499"/>
    </source>
</evidence>
<evidence type="ECO:0000256" key="1">
    <source>
        <dbReference type="SAM" id="SignalP"/>
    </source>
</evidence>
<reference evidence="2" key="1">
    <citation type="submission" date="2020-11" db="EMBL/GenBank/DDBJ databases">
        <authorList>
            <person name="Tran Van P."/>
        </authorList>
    </citation>
    <scope>NUCLEOTIDE SEQUENCE</scope>
</reference>
<keyword evidence="1" id="KW-0732">Signal</keyword>
<accession>A0A7R9BP10</accession>
<dbReference type="EMBL" id="CAJPEX010001402">
    <property type="protein sequence ID" value="CAG0919050.1"/>
    <property type="molecule type" value="Genomic_DNA"/>
</dbReference>
<dbReference type="AlphaFoldDB" id="A0A7R9BP10"/>
<feature type="signal peptide" evidence="1">
    <location>
        <begin position="1"/>
        <end position="23"/>
    </location>
</feature>
<sequence length="137" mass="15535">MKVLVKLVVLCLHFLLAMNHVTSEESLKPGSDSHLPFAARIWDQHLLREQIYQPKADKTGETGPNGWEGPRKNNLIDFSTIKYDSGLLDAFQQTSEEMRKWELFSKKNFHTVIMPLMYDPNFMKAPGGPKGPSAPAH</sequence>
<dbReference type="EMBL" id="OA883439">
    <property type="protein sequence ID" value="CAD7278898.1"/>
    <property type="molecule type" value="Genomic_DNA"/>
</dbReference>
<evidence type="ECO:0000313" key="2">
    <source>
        <dbReference type="EMBL" id="CAD7278898.1"/>
    </source>
</evidence>